<keyword evidence="2" id="KW-1185">Reference proteome</keyword>
<reference evidence="1 2" key="1">
    <citation type="submission" date="2020-03" db="EMBL/GenBank/DDBJ databases">
        <title>Complete Genome Sequence of Halomonas meridiana strain Eplume2, isolated from hydrothermal-plume in the north east Pacific Ocean.</title>
        <authorList>
            <person name="Kurihara Y."/>
            <person name="Kawai S."/>
            <person name="Sakai A."/>
            <person name="Galipon J."/>
            <person name="Arakawa K."/>
        </authorList>
    </citation>
    <scope>NUCLEOTIDE SEQUENCE [LARGE SCALE GENOMIC DNA]</scope>
    <source>
        <strain evidence="1 2">Eplume2</strain>
    </source>
</reference>
<sequence>MSAVVSNIATGGQVRQGDTNVIGIMRTLGFQLATITSNGLIHEGAPVLEWQGVSSSLVIALITPVVGVHQMVIRSGTSAGLAR</sequence>
<proteinExistence type="predicted"/>
<accession>A0A6F8XBT3</accession>
<gene>
    <name evidence="1" type="ORF">HMEPL2_19090</name>
</gene>
<evidence type="ECO:0000313" key="2">
    <source>
        <dbReference type="Proteomes" id="UP000501053"/>
    </source>
</evidence>
<dbReference type="AlphaFoldDB" id="A0A6F8XBT3"/>
<protein>
    <submittedName>
        <fullName evidence="1">Uncharacterized protein</fullName>
    </submittedName>
</protein>
<dbReference type="EMBL" id="AP022869">
    <property type="protein sequence ID" value="BCB71558.1"/>
    <property type="molecule type" value="Genomic_DNA"/>
</dbReference>
<name>A0A6F8XBT3_9GAMM</name>
<evidence type="ECO:0000313" key="1">
    <source>
        <dbReference type="EMBL" id="BCB71558.1"/>
    </source>
</evidence>
<organism evidence="1 2">
    <name type="scientific">Vreelandella aquamarina</name>
    <dbReference type="NCBI Taxonomy" id="77097"/>
    <lineage>
        <taxon>Bacteria</taxon>
        <taxon>Pseudomonadati</taxon>
        <taxon>Pseudomonadota</taxon>
        <taxon>Gammaproteobacteria</taxon>
        <taxon>Oceanospirillales</taxon>
        <taxon>Halomonadaceae</taxon>
        <taxon>Vreelandella</taxon>
    </lineage>
</organism>
<dbReference type="Proteomes" id="UP000501053">
    <property type="component" value="Chromosome"/>
</dbReference>